<dbReference type="PANTHER" id="PTHR24320:SF236">
    <property type="entry name" value="SHORT-CHAIN DEHYDROGENASE-RELATED"/>
    <property type="match status" value="1"/>
</dbReference>
<organism evidence="4 5">
    <name type="scientific">Favolaschia claudopus</name>
    <dbReference type="NCBI Taxonomy" id="2862362"/>
    <lineage>
        <taxon>Eukaryota</taxon>
        <taxon>Fungi</taxon>
        <taxon>Dikarya</taxon>
        <taxon>Basidiomycota</taxon>
        <taxon>Agaricomycotina</taxon>
        <taxon>Agaricomycetes</taxon>
        <taxon>Agaricomycetidae</taxon>
        <taxon>Agaricales</taxon>
        <taxon>Marasmiineae</taxon>
        <taxon>Mycenaceae</taxon>
        <taxon>Favolaschia</taxon>
    </lineage>
</organism>
<dbReference type="Proteomes" id="UP001362999">
    <property type="component" value="Unassembled WGS sequence"/>
</dbReference>
<dbReference type="InterPro" id="IPR002347">
    <property type="entry name" value="SDR_fam"/>
</dbReference>
<keyword evidence="5" id="KW-1185">Reference proteome</keyword>
<sequence>MGLIVSLYAQSFPPPPLFNPDTHIPDLSNKIILITGGYSGIGEATVRELLQHDAKVYIAGRNRDKYEQCIARSKSETKGREPLFLQVDLGNLCSIKRAAEEFLSKEKELHVLFNHAGQMLCPVDRTTDDGYDAQFGTNVLGHFFLTKQLLPALIAGAKSSPDGRARVVNTSSFAHYFGSLDYETFKDSPKRRRLTKARLSSQSKLGNVMFSNELARRHGHQGIVSTVLNPGHIRTSWRDNIPKYQAAAVDFILHEPDHGALTLLWAGTSPETVIYNGQNKFLIPWARLSEAKAGADDETTCGNLWSWLEEQIQDFASRPIKAKL</sequence>
<dbReference type="PRINTS" id="PR00081">
    <property type="entry name" value="GDHRDH"/>
</dbReference>
<dbReference type="GO" id="GO:0016491">
    <property type="term" value="F:oxidoreductase activity"/>
    <property type="evidence" value="ECO:0007669"/>
    <property type="project" value="UniProtKB-KW"/>
</dbReference>
<dbReference type="SUPFAM" id="SSF51735">
    <property type="entry name" value="NAD(P)-binding Rossmann-fold domains"/>
    <property type="match status" value="1"/>
</dbReference>
<dbReference type="Gene3D" id="3.40.50.720">
    <property type="entry name" value="NAD(P)-binding Rossmann-like Domain"/>
    <property type="match status" value="1"/>
</dbReference>
<reference evidence="4 5" key="1">
    <citation type="journal article" date="2024" name="J Genomics">
        <title>Draft genome sequencing and assembly of Favolaschia claudopus CIRM-BRFM 2984 isolated from oak limbs.</title>
        <authorList>
            <person name="Navarro D."/>
            <person name="Drula E."/>
            <person name="Chaduli D."/>
            <person name="Cazenave R."/>
            <person name="Ahrendt S."/>
            <person name="Wang J."/>
            <person name="Lipzen A."/>
            <person name="Daum C."/>
            <person name="Barry K."/>
            <person name="Grigoriev I.V."/>
            <person name="Favel A."/>
            <person name="Rosso M.N."/>
            <person name="Martin F."/>
        </authorList>
    </citation>
    <scope>NUCLEOTIDE SEQUENCE [LARGE SCALE GENOMIC DNA]</scope>
    <source>
        <strain evidence="4 5">CIRM-BRFM 2984</strain>
    </source>
</reference>
<dbReference type="PANTHER" id="PTHR24320">
    <property type="entry name" value="RETINOL DEHYDROGENASE"/>
    <property type="match status" value="1"/>
</dbReference>
<comment type="caution">
    <text evidence="4">The sequence shown here is derived from an EMBL/GenBank/DDBJ whole genome shotgun (WGS) entry which is preliminary data.</text>
</comment>
<dbReference type="AlphaFoldDB" id="A0AAW0EGV8"/>
<protein>
    <submittedName>
        <fullName evidence="4">NAD(P)-binding protein</fullName>
    </submittedName>
</protein>
<keyword evidence="3" id="KW-0560">Oxidoreductase</keyword>
<name>A0AAW0EGV8_9AGAR</name>
<keyword evidence="2" id="KW-0521">NADP</keyword>
<evidence type="ECO:0000256" key="2">
    <source>
        <dbReference type="ARBA" id="ARBA00022857"/>
    </source>
</evidence>
<evidence type="ECO:0000256" key="1">
    <source>
        <dbReference type="ARBA" id="ARBA00006484"/>
    </source>
</evidence>
<dbReference type="EMBL" id="JAWWNJ010000001">
    <property type="protein sequence ID" value="KAK7064582.1"/>
    <property type="molecule type" value="Genomic_DNA"/>
</dbReference>
<dbReference type="InterPro" id="IPR036291">
    <property type="entry name" value="NAD(P)-bd_dom_sf"/>
</dbReference>
<evidence type="ECO:0000313" key="4">
    <source>
        <dbReference type="EMBL" id="KAK7064582.1"/>
    </source>
</evidence>
<dbReference type="Pfam" id="PF00106">
    <property type="entry name" value="adh_short"/>
    <property type="match status" value="1"/>
</dbReference>
<evidence type="ECO:0000256" key="3">
    <source>
        <dbReference type="ARBA" id="ARBA00023002"/>
    </source>
</evidence>
<accession>A0AAW0EGV8</accession>
<comment type="similarity">
    <text evidence="1">Belongs to the short-chain dehydrogenases/reductases (SDR) family.</text>
</comment>
<gene>
    <name evidence="4" type="ORF">R3P38DRAFT_2825397</name>
</gene>
<proteinExistence type="inferred from homology"/>
<evidence type="ECO:0000313" key="5">
    <source>
        <dbReference type="Proteomes" id="UP001362999"/>
    </source>
</evidence>